<gene>
    <name evidence="3" type="ORF">DACRYDRAFT_72082</name>
</gene>
<sequence>MDILSITQEALKNWSDEAQRAKLLSGLSAHLTDISQSSTLASCLCAMLNALSSGAPGKTASLTPTQLAAFLAEIKQSFPSSSSEDGAAVTPEKSEYSELIIDLIWTLDTSLEDELAEITAAIKAEWQTAKDAVKADAMEVDVKEAKPAVVKDDKPPEKSSDPQTERTRLMCEAHKRALTQLLKELVMKSVITHTLAVERLDQPLLIAAGLVRNGAMYEKKTRQIRTSLFYKQTKFNLLREESEGYSKLIVELLSHHDQPASYTWHRMISLIGFFDLDPHRVLDLIFDVMESSIMTKWQWFLDLLREAGWAKHPIVPEGKGKERESEGAGEEWIGPSRFEGMTLEDILKRYEPCDSLHSTVDEKIMDVPAQLLGFKFCSHIYNQPNTPTAPRKELYLMVAILIREGVVSLPALYPHLYPTEDDMKLLEERHQKNLKELSVPKRTTNALTRAAPLSEEPDRPGGYRPRTTTAAATAAPAVAPTGPRKAEPPNHKMGLLRALLSVGALRPALWILTKHPWMFGPYSALADLYLRLLQCSLEPLYSRISMETLHNSVVVDISTPSNNSGSSANPKHTITDLAPEPPRTAGTTFDFFYD</sequence>
<feature type="region of interest" description="Disordered" evidence="1">
    <location>
        <begin position="146"/>
        <end position="166"/>
    </location>
</feature>
<dbReference type="GO" id="GO:0003729">
    <property type="term" value="F:mRNA binding"/>
    <property type="evidence" value="ECO:0007669"/>
    <property type="project" value="TreeGrafter"/>
</dbReference>
<name>M5FRS0_DACPD</name>
<feature type="compositionally biased region" description="Low complexity" evidence="1">
    <location>
        <begin position="467"/>
        <end position="481"/>
    </location>
</feature>
<dbReference type="PANTHER" id="PTHR21597">
    <property type="entry name" value="THO2 PROTEIN"/>
    <property type="match status" value="1"/>
</dbReference>
<dbReference type="Pfam" id="PF16134">
    <property type="entry name" value="THOC2_N"/>
    <property type="match status" value="1"/>
</dbReference>
<dbReference type="RefSeq" id="XP_040624617.1">
    <property type="nucleotide sequence ID" value="XM_040775960.1"/>
</dbReference>
<evidence type="ECO:0000259" key="2">
    <source>
        <dbReference type="Pfam" id="PF16134"/>
    </source>
</evidence>
<dbReference type="GeneID" id="63691022"/>
<dbReference type="InterPro" id="IPR040007">
    <property type="entry name" value="Tho2"/>
</dbReference>
<feature type="compositionally biased region" description="Polar residues" evidence="1">
    <location>
        <begin position="560"/>
        <end position="572"/>
    </location>
</feature>
<dbReference type="Proteomes" id="UP000030653">
    <property type="component" value="Unassembled WGS sequence"/>
</dbReference>
<evidence type="ECO:0000313" key="3">
    <source>
        <dbReference type="EMBL" id="EJT97719.1"/>
    </source>
</evidence>
<dbReference type="AlphaFoldDB" id="M5FRS0"/>
<reference evidence="3 4" key="1">
    <citation type="journal article" date="2012" name="Science">
        <title>The Paleozoic origin of enzymatic lignin decomposition reconstructed from 31 fungal genomes.</title>
        <authorList>
            <person name="Floudas D."/>
            <person name="Binder M."/>
            <person name="Riley R."/>
            <person name="Barry K."/>
            <person name="Blanchette R.A."/>
            <person name="Henrissat B."/>
            <person name="Martinez A.T."/>
            <person name="Otillar R."/>
            <person name="Spatafora J.W."/>
            <person name="Yadav J.S."/>
            <person name="Aerts A."/>
            <person name="Benoit I."/>
            <person name="Boyd A."/>
            <person name="Carlson A."/>
            <person name="Copeland A."/>
            <person name="Coutinho P.M."/>
            <person name="de Vries R.P."/>
            <person name="Ferreira P."/>
            <person name="Findley K."/>
            <person name="Foster B."/>
            <person name="Gaskell J."/>
            <person name="Glotzer D."/>
            <person name="Gorecki P."/>
            <person name="Heitman J."/>
            <person name="Hesse C."/>
            <person name="Hori C."/>
            <person name="Igarashi K."/>
            <person name="Jurgens J.A."/>
            <person name="Kallen N."/>
            <person name="Kersten P."/>
            <person name="Kohler A."/>
            <person name="Kuees U."/>
            <person name="Kumar T.K.A."/>
            <person name="Kuo A."/>
            <person name="LaButti K."/>
            <person name="Larrondo L.F."/>
            <person name="Lindquist E."/>
            <person name="Ling A."/>
            <person name="Lombard V."/>
            <person name="Lucas S."/>
            <person name="Lundell T."/>
            <person name="Martin R."/>
            <person name="McLaughlin D.J."/>
            <person name="Morgenstern I."/>
            <person name="Morin E."/>
            <person name="Murat C."/>
            <person name="Nagy L.G."/>
            <person name="Nolan M."/>
            <person name="Ohm R.A."/>
            <person name="Patyshakuliyeva A."/>
            <person name="Rokas A."/>
            <person name="Ruiz-Duenas F.J."/>
            <person name="Sabat G."/>
            <person name="Salamov A."/>
            <person name="Samejima M."/>
            <person name="Schmutz J."/>
            <person name="Slot J.C."/>
            <person name="St John F."/>
            <person name="Stenlid J."/>
            <person name="Sun H."/>
            <person name="Sun S."/>
            <person name="Syed K."/>
            <person name="Tsang A."/>
            <person name="Wiebenga A."/>
            <person name="Young D."/>
            <person name="Pisabarro A."/>
            <person name="Eastwood D.C."/>
            <person name="Martin F."/>
            <person name="Cullen D."/>
            <person name="Grigoriev I.V."/>
            <person name="Hibbett D.S."/>
        </authorList>
    </citation>
    <scope>NUCLEOTIDE SEQUENCE [LARGE SCALE GENOMIC DNA]</scope>
    <source>
        <strain evidence="3 4">DJM-731 SS1</strain>
    </source>
</reference>
<evidence type="ECO:0000256" key="1">
    <source>
        <dbReference type="SAM" id="MobiDB-lite"/>
    </source>
</evidence>
<dbReference type="EMBL" id="JH795876">
    <property type="protein sequence ID" value="EJT97719.1"/>
    <property type="molecule type" value="Genomic_DNA"/>
</dbReference>
<dbReference type="GO" id="GO:0006397">
    <property type="term" value="P:mRNA processing"/>
    <property type="evidence" value="ECO:0007669"/>
    <property type="project" value="InterPro"/>
</dbReference>
<proteinExistence type="predicted"/>
<feature type="region of interest" description="Disordered" evidence="1">
    <location>
        <begin position="560"/>
        <end position="585"/>
    </location>
</feature>
<dbReference type="HOGENOM" id="CLU_459750_0_0_1"/>
<dbReference type="OrthoDB" id="29024at2759"/>
<dbReference type="GO" id="GO:0000445">
    <property type="term" value="C:THO complex part of transcription export complex"/>
    <property type="evidence" value="ECO:0007669"/>
    <property type="project" value="TreeGrafter"/>
</dbReference>
<organism evidence="3 4">
    <name type="scientific">Dacryopinax primogenitus (strain DJM 731)</name>
    <name type="common">Brown rot fungus</name>
    <dbReference type="NCBI Taxonomy" id="1858805"/>
    <lineage>
        <taxon>Eukaryota</taxon>
        <taxon>Fungi</taxon>
        <taxon>Dikarya</taxon>
        <taxon>Basidiomycota</taxon>
        <taxon>Agaricomycotina</taxon>
        <taxon>Dacrymycetes</taxon>
        <taxon>Dacrymycetales</taxon>
        <taxon>Dacrymycetaceae</taxon>
        <taxon>Dacryopinax</taxon>
    </lineage>
</organism>
<keyword evidence="4" id="KW-1185">Reference proteome</keyword>
<dbReference type="InterPro" id="IPR032302">
    <property type="entry name" value="THOC2_N"/>
</dbReference>
<dbReference type="PANTHER" id="PTHR21597:SF0">
    <property type="entry name" value="THO COMPLEX SUBUNIT 2"/>
    <property type="match status" value="1"/>
</dbReference>
<accession>M5FRS0</accession>
<evidence type="ECO:0000313" key="4">
    <source>
        <dbReference type="Proteomes" id="UP000030653"/>
    </source>
</evidence>
<dbReference type="GO" id="GO:0006406">
    <property type="term" value="P:mRNA export from nucleus"/>
    <property type="evidence" value="ECO:0007669"/>
    <property type="project" value="InterPro"/>
</dbReference>
<feature type="domain" description="THO complex subunit 2 N-terminal" evidence="2">
    <location>
        <begin position="6"/>
        <end position="594"/>
    </location>
</feature>
<feature type="region of interest" description="Disordered" evidence="1">
    <location>
        <begin position="445"/>
        <end position="490"/>
    </location>
</feature>
<dbReference type="STRING" id="1858805.M5FRS0"/>
<feature type="non-terminal residue" evidence="3">
    <location>
        <position position="1"/>
    </location>
</feature>
<protein>
    <recommendedName>
        <fullName evidence="2">THO complex subunit 2 N-terminal domain-containing protein</fullName>
    </recommendedName>
</protein>